<dbReference type="RefSeq" id="WP_163739704.1">
    <property type="nucleotide sequence ID" value="NZ_AP022610.1"/>
</dbReference>
<evidence type="ECO:0000256" key="4">
    <source>
        <dbReference type="ARBA" id="ARBA00022777"/>
    </source>
</evidence>
<keyword evidence="4" id="KW-0418">Kinase</keyword>
<dbReference type="EMBL" id="AP022610">
    <property type="protein sequence ID" value="BBZ29282.1"/>
    <property type="molecule type" value="Genomic_DNA"/>
</dbReference>
<dbReference type="KEGG" id="mmag:MMAD_35770"/>
<keyword evidence="7" id="KW-1185">Reference proteome</keyword>
<gene>
    <name evidence="6" type="ORF">MMAD_35770</name>
</gene>
<feature type="domain" description="Carbohydrate kinase FGGY N-terminal" evidence="5">
    <location>
        <begin position="11"/>
        <end position="238"/>
    </location>
</feature>
<dbReference type="InterPro" id="IPR018484">
    <property type="entry name" value="FGGY_N"/>
</dbReference>
<dbReference type="InterPro" id="IPR043129">
    <property type="entry name" value="ATPase_NBD"/>
</dbReference>
<dbReference type="SUPFAM" id="SSF53067">
    <property type="entry name" value="Actin-like ATPase domain"/>
    <property type="match status" value="2"/>
</dbReference>
<evidence type="ECO:0000256" key="1">
    <source>
        <dbReference type="ARBA" id="ARBA00009156"/>
    </source>
</evidence>
<dbReference type="AlphaFoldDB" id="A0A7I7XJ86"/>
<dbReference type="GO" id="GO:0042732">
    <property type="term" value="P:D-xylose metabolic process"/>
    <property type="evidence" value="ECO:0007669"/>
    <property type="project" value="UniProtKB-KW"/>
</dbReference>
<evidence type="ECO:0000256" key="3">
    <source>
        <dbReference type="ARBA" id="ARBA00022679"/>
    </source>
</evidence>
<proteinExistence type="inferred from homology"/>
<evidence type="ECO:0000256" key="2">
    <source>
        <dbReference type="ARBA" id="ARBA00022629"/>
    </source>
</evidence>
<sequence length="448" mass="46213">MRSRDDRRPVVCGVDVGSTNVKVLALDARGVVVGRRSQATPRSAVDAAVDARALLVAIEDMVVDVCADRYVVDAVCAAGVGEDGILVDDDLTPITSALAWFDPRRAAVFADLAGRLTPHPNSCVADDAARTIVGWRWAVDQPGAARARSWLALTDYAASAWAGTTFMSDGLAARTAAWDGRTRRWVEERVALGIGTAALLPPVRRAGDVVGGVVSDRLSRAGVIGDDAVVVAGGHDHPIGGWGVHQMDDGSVLDSMGTAEIVVAQSPAPFLERSADVDVAPGILSTGTTVLSVEELARNVAWAARDAEVGAAMNALVAGDREPDEFLHHPVFVPGTRGGGLPTYTGDAPAAALSRASSVLGALAASGELALRRIGAQLPSAARVYSAGGWSRSPGWIAIKATVTRREVTVIPEPQVTATGAALLAARAIGWDPSPSVALGMAAEISAV</sequence>
<dbReference type="Gene3D" id="3.30.420.40">
    <property type="match status" value="2"/>
</dbReference>
<dbReference type="Pfam" id="PF00370">
    <property type="entry name" value="FGGY_N"/>
    <property type="match status" value="1"/>
</dbReference>
<evidence type="ECO:0000313" key="7">
    <source>
        <dbReference type="Proteomes" id="UP000466517"/>
    </source>
</evidence>
<keyword evidence="2" id="KW-0859">Xylose metabolism</keyword>
<keyword evidence="3" id="KW-0808">Transferase</keyword>
<dbReference type="PANTHER" id="PTHR43095">
    <property type="entry name" value="SUGAR KINASE"/>
    <property type="match status" value="1"/>
</dbReference>
<dbReference type="Proteomes" id="UP000466517">
    <property type="component" value="Chromosome"/>
</dbReference>
<evidence type="ECO:0000313" key="6">
    <source>
        <dbReference type="EMBL" id="BBZ29282.1"/>
    </source>
</evidence>
<comment type="similarity">
    <text evidence="1">Belongs to the FGGY kinase family.</text>
</comment>
<dbReference type="PANTHER" id="PTHR43095:SF5">
    <property type="entry name" value="XYLULOSE KINASE"/>
    <property type="match status" value="1"/>
</dbReference>
<organism evidence="6 7">
    <name type="scientific">Mycolicibacterium madagascariense</name>
    <dbReference type="NCBI Taxonomy" id="212765"/>
    <lineage>
        <taxon>Bacteria</taxon>
        <taxon>Bacillati</taxon>
        <taxon>Actinomycetota</taxon>
        <taxon>Actinomycetes</taxon>
        <taxon>Mycobacteriales</taxon>
        <taxon>Mycobacteriaceae</taxon>
        <taxon>Mycolicibacterium</taxon>
    </lineage>
</organism>
<dbReference type="GO" id="GO:0016301">
    <property type="term" value="F:kinase activity"/>
    <property type="evidence" value="ECO:0007669"/>
    <property type="project" value="UniProtKB-KW"/>
</dbReference>
<keyword evidence="2" id="KW-0119">Carbohydrate metabolism</keyword>
<evidence type="ECO:0000259" key="5">
    <source>
        <dbReference type="Pfam" id="PF00370"/>
    </source>
</evidence>
<accession>A0A7I7XJ86</accession>
<dbReference type="InterPro" id="IPR050406">
    <property type="entry name" value="FGGY_Carb_Kinase"/>
</dbReference>
<name>A0A7I7XJ86_9MYCO</name>
<reference evidence="6 7" key="1">
    <citation type="journal article" date="2019" name="Emerg. Microbes Infect.">
        <title>Comprehensive subspecies identification of 175 nontuberculous mycobacteria species based on 7547 genomic profiles.</title>
        <authorList>
            <person name="Matsumoto Y."/>
            <person name="Kinjo T."/>
            <person name="Motooka D."/>
            <person name="Nabeya D."/>
            <person name="Jung N."/>
            <person name="Uechi K."/>
            <person name="Horii T."/>
            <person name="Iida T."/>
            <person name="Fujita J."/>
            <person name="Nakamura S."/>
        </authorList>
    </citation>
    <scope>NUCLEOTIDE SEQUENCE [LARGE SCALE GENOMIC DNA]</scope>
    <source>
        <strain evidence="6 7">JCM 13574</strain>
    </source>
</reference>
<protein>
    <recommendedName>
        <fullName evidence="5">Carbohydrate kinase FGGY N-terminal domain-containing protein</fullName>
    </recommendedName>
</protein>